<feature type="repeat" description="ANK" evidence="3">
    <location>
        <begin position="120"/>
        <end position="152"/>
    </location>
</feature>
<organism evidence="4 5">
    <name type="scientific">Homarus americanus</name>
    <name type="common">American lobster</name>
    <dbReference type="NCBI Taxonomy" id="6706"/>
    <lineage>
        <taxon>Eukaryota</taxon>
        <taxon>Metazoa</taxon>
        <taxon>Ecdysozoa</taxon>
        <taxon>Arthropoda</taxon>
        <taxon>Crustacea</taxon>
        <taxon>Multicrustacea</taxon>
        <taxon>Malacostraca</taxon>
        <taxon>Eumalacostraca</taxon>
        <taxon>Eucarida</taxon>
        <taxon>Decapoda</taxon>
        <taxon>Pleocyemata</taxon>
        <taxon>Astacidea</taxon>
        <taxon>Nephropoidea</taxon>
        <taxon>Nephropidae</taxon>
        <taxon>Homarus</taxon>
    </lineage>
</organism>
<dbReference type="GO" id="GO:0004842">
    <property type="term" value="F:ubiquitin-protein transferase activity"/>
    <property type="evidence" value="ECO:0007669"/>
    <property type="project" value="TreeGrafter"/>
</dbReference>
<feature type="repeat" description="ANK" evidence="3">
    <location>
        <begin position="86"/>
        <end position="119"/>
    </location>
</feature>
<dbReference type="PANTHER" id="PTHR24171:SF11">
    <property type="entry name" value="26S PROTEASOME NON-ATPASE REGULATORY SUBUNIT 10"/>
    <property type="match status" value="1"/>
</dbReference>
<keyword evidence="4" id="KW-0647">Proteasome</keyword>
<dbReference type="InterPro" id="IPR002110">
    <property type="entry name" value="Ankyrin_rpt"/>
</dbReference>
<evidence type="ECO:0000256" key="3">
    <source>
        <dbReference type="PROSITE-ProRule" id="PRU00023"/>
    </source>
</evidence>
<comment type="caution">
    <text evidence="4">The sequence shown here is derived from an EMBL/GenBank/DDBJ whole genome shotgun (WGS) entry which is preliminary data.</text>
</comment>
<evidence type="ECO:0000313" key="4">
    <source>
        <dbReference type="EMBL" id="KAG7156565.1"/>
    </source>
</evidence>
<keyword evidence="2 3" id="KW-0040">ANK repeat</keyword>
<dbReference type="PROSITE" id="PS50088">
    <property type="entry name" value="ANK_REPEAT"/>
    <property type="match status" value="3"/>
</dbReference>
<dbReference type="SUPFAM" id="SSF48403">
    <property type="entry name" value="Ankyrin repeat"/>
    <property type="match status" value="1"/>
</dbReference>
<evidence type="ECO:0000256" key="1">
    <source>
        <dbReference type="ARBA" id="ARBA00022737"/>
    </source>
</evidence>
<evidence type="ECO:0000256" key="2">
    <source>
        <dbReference type="ARBA" id="ARBA00023043"/>
    </source>
</evidence>
<dbReference type="PRINTS" id="PR01415">
    <property type="entry name" value="ANKYRIN"/>
</dbReference>
<dbReference type="Pfam" id="PF13637">
    <property type="entry name" value="Ank_4"/>
    <property type="match status" value="1"/>
</dbReference>
<feature type="repeat" description="ANK" evidence="3">
    <location>
        <begin position="36"/>
        <end position="68"/>
    </location>
</feature>
<dbReference type="EMBL" id="JAHLQT010039062">
    <property type="protein sequence ID" value="KAG7156565.1"/>
    <property type="molecule type" value="Genomic_DNA"/>
</dbReference>
<dbReference type="GO" id="GO:0070531">
    <property type="term" value="C:BRCA1-A complex"/>
    <property type="evidence" value="ECO:0007669"/>
    <property type="project" value="TreeGrafter"/>
</dbReference>
<keyword evidence="1" id="KW-0677">Repeat</keyword>
<dbReference type="GO" id="GO:0085020">
    <property type="term" value="P:protein K6-linked ubiquitination"/>
    <property type="evidence" value="ECO:0007669"/>
    <property type="project" value="TreeGrafter"/>
</dbReference>
<dbReference type="GO" id="GO:0031436">
    <property type="term" value="C:BRCA1-BARD1 complex"/>
    <property type="evidence" value="ECO:0007669"/>
    <property type="project" value="TreeGrafter"/>
</dbReference>
<dbReference type="Proteomes" id="UP000747542">
    <property type="component" value="Unassembled WGS sequence"/>
</dbReference>
<dbReference type="Gene3D" id="1.25.40.20">
    <property type="entry name" value="Ankyrin repeat-containing domain"/>
    <property type="match status" value="3"/>
</dbReference>
<dbReference type="GO" id="GO:0000502">
    <property type="term" value="C:proteasome complex"/>
    <property type="evidence" value="ECO:0007669"/>
    <property type="project" value="UniProtKB-KW"/>
</dbReference>
<accession>A0A8J5JIZ2</accession>
<dbReference type="PROSITE" id="PS50297">
    <property type="entry name" value="ANK_REP_REGION"/>
    <property type="match status" value="2"/>
</dbReference>
<dbReference type="InterPro" id="IPR036770">
    <property type="entry name" value="Ankyrin_rpt-contain_sf"/>
</dbReference>
<proteinExistence type="predicted"/>
<dbReference type="SMART" id="SM00248">
    <property type="entry name" value="ANK"/>
    <property type="match status" value="3"/>
</dbReference>
<reference evidence="4" key="1">
    <citation type="journal article" date="2021" name="Sci. Adv.">
        <title>The American lobster genome reveals insights on longevity, neural, and immune adaptations.</title>
        <authorList>
            <person name="Polinski J.M."/>
            <person name="Zimin A.V."/>
            <person name="Clark K.F."/>
            <person name="Kohn A.B."/>
            <person name="Sadowski N."/>
            <person name="Timp W."/>
            <person name="Ptitsyn A."/>
            <person name="Khanna P."/>
            <person name="Romanova D.Y."/>
            <person name="Williams P."/>
            <person name="Greenwood S.J."/>
            <person name="Moroz L.L."/>
            <person name="Walt D.R."/>
            <person name="Bodnar A.G."/>
        </authorList>
    </citation>
    <scope>NUCLEOTIDE SEQUENCE</scope>
    <source>
        <strain evidence="4">GMGI-L3</strain>
    </source>
</reference>
<name>A0A8J5JIZ2_HOMAM</name>
<gene>
    <name evidence="4" type="primary">Psmd10-L1</name>
    <name evidence="4" type="ORF">Hamer_G006541</name>
</gene>
<dbReference type="PANTHER" id="PTHR24171">
    <property type="entry name" value="ANKYRIN REPEAT DOMAIN-CONTAINING PROTEIN 39-RELATED"/>
    <property type="match status" value="1"/>
</dbReference>
<dbReference type="AlphaFoldDB" id="A0A8J5JIZ2"/>
<dbReference type="Pfam" id="PF12796">
    <property type="entry name" value="Ank_2"/>
    <property type="match status" value="1"/>
</dbReference>
<sequence>MVEEEEVHQASYLGKYEEVKVKVLAHNRLLTATDDSGRHPLHWAACGGHEELVSFLIEHGAPVDKSDDIVSILMNNWADVNLQDKLGATPLHRAASKGNIRAMIPILQCNRCSINLQDSEGNTPLHLACEEERLEAVRLLLEHGASTQICNKARKTALEMTSCPSIRRLAHMNEM</sequence>
<evidence type="ECO:0000313" key="5">
    <source>
        <dbReference type="Proteomes" id="UP000747542"/>
    </source>
</evidence>
<keyword evidence="5" id="KW-1185">Reference proteome</keyword>
<protein>
    <submittedName>
        <fullName evidence="4">26S proteasome non-ATPase regulatory subunit 10-like 1</fullName>
    </submittedName>
</protein>